<dbReference type="Proteomes" id="UP000651452">
    <property type="component" value="Unassembled WGS sequence"/>
</dbReference>
<evidence type="ECO:0000256" key="1">
    <source>
        <dbReference type="SAM" id="MobiDB-lite"/>
    </source>
</evidence>
<gene>
    <name evidence="2" type="ORF">EKO04_009062</name>
</gene>
<name>A0A8H7IXQ4_9PLEO</name>
<feature type="compositionally biased region" description="Pro residues" evidence="1">
    <location>
        <begin position="7"/>
        <end position="26"/>
    </location>
</feature>
<dbReference type="OrthoDB" id="3793308at2759"/>
<feature type="compositionally biased region" description="Basic and acidic residues" evidence="1">
    <location>
        <begin position="167"/>
        <end position="178"/>
    </location>
</feature>
<proteinExistence type="predicted"/>
<evidence type="ECO:0000313" key="3">
    <source>
        <dbReference type="Proteomes" id="UP000651452"/>
    </source>
</evidence>
<evidence type="ECO:0000313" key="2">
    <source>
        <dbReference type="EMBL" id="KAF9693044.1"/>
    </source>
</evidence>
<accession>A0A8H7IXQ4</accession>
<feature type="region of interest" description="Disordered" evidence="1">
    <location>
        <begin position="1"/>
        <end position="26"/>
    </location>
</feature>
<reference evidence="2" key="1">
    <citation type="submission" date="2018-12" db="EMBL/GenBank/DDBJ databases">
        <authorList>
            <person name="Syme R.A."/>
            <person name="Farfan-Caceres L."/>
            <person name="Lichtenzveig J."/>
        </authorList>
    </citation>
    <scope>NUCLEOTIDE SEQUENCE</scope>
    <source>
        <strain evidence="2">Al4</strain>
    </source>
</reference>
<reference evidence="2" key="2">
    <citation type="submission" date="2020-09" db="EMBL/GenBank/DDBJ databases">
        <title>Reference genome assembly for Australian Ascochyta lentis isolate Al4.</title>
        <authorList>
            <person name="Lee R.C."/>
            <person name="Farfan-Caceres L.M."/>
            <person name="Debler J.W."/>
            <person name="Williams A.H."/>
            <person name="Henares B.M."/>
        </authorList>
    </citation>
    <scope>NUCLEOTIDE SEQUENCE</scope>
    <source>
        <strain evidence="2">Al4</strain>
    </source>
</reference>
<protein>
    <submittedName>
        <fullName evidence="2">Uncharacterized protein</fullName>
    </submittedName>
</protein>
<feature type="region of interest" description="Disordered" evidence="1">
    <location>
        <begin position="167"/>
        <end position="187"/>
    </location>
</feature>
<keyword evidence="3" id="KW-1185">Reference proteome</keyword>
<sequence>MQHYNLPYPPPDVHPSPSPPTSAPAPPTPPDFLIVGLFSLRITKKLVESLHPYLERDADIAWLAHFLALFPPDCDLAKVSGVRKTNYVLVYRDIVARMKRQPHYPARFMEMNPARPDRRDELRRQGGMTDAERLEMIDFSDAALEWGSVVLLPASDMQRMLALADQRRIAGSEPRDTGDADSGYAMS</sequence>
<comment type="caution">
    <text evidence="2">The sequence shown here is derived from an EMBL/GenBank/DDBJ whole genome shotgun (WGS) entry which is preliminary data.</text>
</comment>
<dbReference type="EMBL" id="RZGK01000017">
    <property type="protein sequence ID" value="KAF9693044.1"/>
    <property type="molecule type" value="Genomic_DNA"/>
</dbReference>
<organism evidence="2 3">
    <name type="scientific">Ascochyta lentis</name>
    <dbReference type="NCBI Taxonomy" id="205686"/>
    <lineage>
        <taxon>Eukaryota</taxon>
        <taxon>Fungi</taxon>
        <taxon>Dikarya</taxon>
        <taxon>Ascomycota</taxon>
        <taxon>Pezizomycotina</taxon>
        <taxon>Dothideomycetes</taxon>
        <taxon>Pleosporomycetidae</taxon>
        <taxon>Pleosporales</taxon>
        <taxon>Pleosporineae</taxon>
        <taxon>Didymellaceae</taxon>
        <taxon>Ascochyta</taxon>
    </lineage>
</organism>
<dbReference type="AlphaFoldDB" id="A0A8H7IXQ4"/>